<evidence type="ECO:0000313" key="3">
    <source>
        <dbReference type="Proteomes" id="UP000478052"/>
    </source>
</evidence>
<feature type="region of interest" description="Disordered" evidence="1">
    <location>
        <begin position="1"/>
        <end position="93"/>
    </location>
</feature>
<protein>
    <submittedName>
        <fullName evidence="2">Coiled-coil domain-containing protein CG32809-like</fullName>
    </submittedName>
</protein>
<evidence type="ECO:0000313" key="2">
    <source>
        <dbReference type="EMBL" id="KAF0773365.1"/>
    </source>
</evidence>
<proteinExistence type="predicted"/>
<keyword evidence="3" id="KW-1185">Reference proteome</keyword>
<accession>A0A6G0ZQ00</accession>
<dbReference type="Proteomes" id="UP000478052">
    <property type="component" value="Unassembled WGS sequence"/>
</dbReference>
<gene>
    <name evidence="2" type="ORF">FWK35_00004084</name>
</gene>
<comment type="caution">
    <text evidence="2">The sequence shown here is derived from an EMBL/GenBank/DDBJ whole genome shotgun (WGS) entry which is preliminary data.</text>
</comment>
<dbReference type="EMBL" id="VUJU01000069">
    <property type="protein sequence ID" value="KAF0773365.1"/>
    <property type="molecule type" value="Genomic_DNA"/>
</dbReference>
<evidence type="ECO:0000256" key="1">
    <source>
        <dbReference type="SAM" id="MobiDB-lite"/>
    </source>
</evidence>
<reference evidence="2 3" key="1">
    <citation type="submission" date="2019-08" db="EMBL/GenBank/DDBJ databases">
        <title>Whole genome of Aphis craccivora.</title>
        <authorList>
            <person name="Voronova N.V."/>
            <person name="Shulinski R.S."/>
            <person name="Bandarenka Y.V."/>
            <person name="Zhorov D.G."/>
            <person name="Warner D."/>
        </authorList>
    </citation>
    <scope>NUCLEOTIDE SEQUENCE [LARGE SCALE GENOMIC DNA]</scope>
    <source>
        <strain evidence="2">180601</strain>
        <tissue evidence="2">Whole Body</tissue>
    </source>
</reference>
<name>A0A6G0ZQ00_APHCR</name>
<organism evidence="2 3">
    <name type="scientific">Aphis craccivora</name>
    <name type="common">Cowpea aphid</name>
    <dbReference type="NCBI Taxonomy" id="307492"/>
    <lineage>
        <taxon>Eukaryota</taxon>
        <taxon>Metazoa</taxon>
        <taxon>Ecdysozoa</taxon>
        <taxon>Arthropoda</taxon>
        <taxon>Hexapoda</taxon>
        <taxon>Insecta</taxon>
        <taxon>Pterygota</taxon>
        <taxon>Neoptera</taxon>
        <taxon>Paraneoptera</taxon>
        <taxon>Hemiptera</taxon>
        <taxon>Sternorrhyncha</taxon>
        <taxon>Aphidomorpha</taxon>
        <taxon>Aphidoidea</taxon>
        <taxon>Aphididae</taxon>
        <taxon>Aphidini</taxon>
        <taxon>Aphis</taxon>
        <taxon>Aphis</taxon>
    </lineage>
</organism>
<sequence length="93" mass="9658">MYVDGSKCTSGGAPGQPYYITHQFPPGSSATLPNRGRPPTGSIPARAYSPAVPPVAANKSSGEPESKDARHMPLLQIPTPPTFSPHGATAVYI</sequence>
<feature type="compositionally biased region" description="Basic and acidic residues" evidence="1">
    <location>
        <begin position="62"/>
        <end position="71"/>
    </location>
</feature>
<dbReference type="AlphaFoldDB" id="A0A6G0ZQ00"/>